<evidence type="ECO:0000256" key="2">
    <source>
        <dbReference type="ARBA" id="ARBA00022525"/>
    </source>
</evidence>
<feature type="domain" description="Gram-positive cocci surface proteins LPxTG" evidence="7">
    <location>
        <begin position="140"/>
        <end position="179"/>
    </location>
</feature>
<protein>
    <recommendedName>
        <fullName evidence="7">Gram-positive cocci surface proteins LPxTG domain-containing protein</fullName>
    </recommendedName>
</protein>
<reference evidence="8 9" key="1">
    <citation type="submission" date="2024-09" db="EMBL/GenBank/DDBJ databases">
        <authorList>
            <person name="Sun Q."/>
            <person name="Mori K."/>
        </authorList>
    </citation>
    <scope>NUCLEOTIDE SEQUENCE [LARGE SCALE GENOMIC DNA]</scope>
    <source>
        <strain evidence="8 9">JCM 1342</strain>
    </source>
</reference>
<keyword evidence="1" id="KW-0134">Cell wall</keyword>
<accession>A0ABV5T392</accession>
<evidence type="ECO:0000256" key="4">
    <source>
        <dbReference type="ARBA" id="ARBA00023088"/>
    </source>
</evidence>
<feature type="chain" id="PRO_5047027086" description="Gram-positive cocci surface proteins LPxTG domain-containing protein" evidence="6">
    <location>
        <begin position="26"/>
        <end position="179"/>
    </location>
</feature>
<keyword evidence="2" id="KW-0964">Secreted</keyword>
<evidence type="ECO:0000256" key="5">
    <source>
        <dbReference type="SAM" id="Phobius"/>
    </source>
</evidence>
<keyword evidence="5" id="KW-0472">Membrane</keyword>
<comment type="caution">
    <text evidence="8">The sequence shown here is derived from an EMBL/GenBank/DDBJ whole genome shotgun (WGS) entry which is preliminary data.</text>
</comment>
<keyword evidence="5" id="KW-0812">Transmembrane</keyword>
<dbReference type="PROSITE" id="PS50847">
    <property type="entry name" value="GRAM_POS_ANCHORING"/>
    <property type="match status" value="1"/>
</dbReference>
<feature type="transmembrane region" description="Helical" evidence="5">
    <location>
        <begin position="150"/>
        <end position="171"/>
    </location>
</feature>
<keyword evidence="3 6" id="KW-0732">Signal</keyword>
<gene>
    <name evidence="8" type="ORF">ACFFPJ_14860</name>
</gene>
<evidence type="ECO:0000313" key="8">
    <source>
        <dbReference type="EMBL" id="MFB9647075.1"/>
    </source>
</evidence>
<evidence type="ECO:0000256" key="1">
    <source>
        <dbReference type="ARBA" id="ARBA00022512"/>
    </source>
</evidence>
<dbReference type="EMBL" id="JBHMBE010000005">
    <property type="protein sequence ID" value="MFB9647075.1"/>
    <property type="molecule type" value="Genomic_DNA"/>
</dbReference>
<keyword evidence="4" id="KW-0572">Peptidoglycan-anchor</keyword>
<dbReference type="InterPro" id="IPR019931">
    <property type="entry name" value="LPXTG_anchor"/>
</dbReference>
<organism evidence="8 9">
    <name type="scientific">Microbacterium terregens</name>
    <dbReference type="NCBI Taxonomy" id="69363"/>
    <lineage>
        <taxon>Bacteria</taxon>
        <taxon>Bacillati</taxon>
        <taxon>Actinomycetota</taxon>
        <taxon>Actinomycetes</taxon>
        <taxon>Micrococcales</taxon>
        <taxon>Microbacteriaceae</taxon>
        <taxon>Microbacterium</taxon>
    </lineage>
</organism>
<evidence type="ECO:0000256" key="6">
    <source>
        <dbReference type="SAM" id="SignalP"/>
    </source>
</evidence>
<dbReference type="Proteomes" id="UP001589611">
    <property type="component" value="Unassembled WGS sequence"/>
</dbReference>
<keyword evidence="9" id="KW-1185">Reference proteome</keyword>
<evidence type="ECO:0000313" key="9">
    <source>
        <dbReference type="Proteomes" id="UP001589611"/>
    </source>
</evidence>
<name>A0ABV5T392_9MICO</name>
<proteinExistence type="predicted"/>
<evidence type="ECO:0000259" key="7">
    <source>
        <dbReference type="PROSITE" id="PS50847"/>
    </source>
</evidence>
<sequence>MFKKIFTAAAVAGLLVLGGGSAAHAVYSGDDVPVTSASAPTITAGNSTVVTVSNLGPEITSVSFTANGGALSSIVLASVGPVVKPVSNGSASVTFTATAPGNYTVWAADASGNPLGSVAITVVAAGSGAGGGTGGTGGGLPATGNELPAAALWLGVGALGIGGIAIAAGVARRRAHTSN</sequence>
<keyword evidence="5" id="KW-1133">Transmembrane helix</keyword>
<evidence type="ECO:0000256" key="3">
    <source>
        <dbReference type="ARBA" id="ARBA00022729"/>
    </source>
</evidence>
<dbReference type="RefSeq" id="WP_344711851.1">
    <property type="nucleotide sequence ID" value="NZ_BAAAWH010000001.1"/>
</dbReference>
<feature type="signal peptide" evidence="6">
    <location>
        <begin position="1"/>
        <end position="25"/>
    </location>
</feature>